<dbReference type="PROSITE" id="PS50005">
    <property type="entry name" value="TPR"/>
    <property type="match status" value="1"/>
</dbReference>
<dbReference type="Proteomes" id="UP000298210">
    <property type="component" value="Unassembled WGS sequence"/>
</dbReference>
<comment type="caution">
    <text evidence="2">The sequence shown here is derived from an EMBL/GenBank/DDBJ whole genome shotgun (WGS) entry which is preliminary data.</text>
</comment>
<dbReference type="Pfam" id="PF13181">
    <property type="entry name" value="TPR_8"/>
    <property type="match status" value="2"/>
</dbReference>
<dbReference type="InterPro" id="IPR019734">
    <property type="entry name" value="TPR_rpt"/>
</dbReference>
<gene>
    <name evidence="2" type="ORF">E2L03_00580</name>
</gene>
<sequence>MKMGGDFLKEWIDEWYSLYQAVWELPLDNQVEVLENKTQELLMTWGSLDEALQQLKKKLKAENGPYAYQSQGTYLFDQGEFDQACLQLKQEQGEEKQEAVRCLYLGYALLYTNDFIGSEEYFRYVQFISTQPLILHLVYQGLGLVAMLQNKLELAIQYLEKAQPLAENHEVMYNLGVCYFTLENYTYAVTCFRRYAYVKDDSDGLYALGLALLQTGEIEEARAAFLEVIESVEQEADLLAVAQLVEWIGEHELACYAYEHLMLLTGKTPRWLHGFAWNKALAGDKRAIHLLEELGQTDPEAKKSFEWIQATVK</sequence>
<dbReference type="AlphaFoldDB" id="A0A4Y7WPY0"/>
<dbReference type="SMART" id="SM00028">
    <property type="entry name" value="TPR"/>
    <property type="match status" value="2"/>
</dbReference>
<feature type="repeat" description="TPR" evidence="1">
    <location>
        <begin position="169"/>
        <end position="202"/>
    </location>
</feature>
<organism evidence="2 3">
    <name type="scientific">Shouchella lehensis</name>
    <dbReference type="NCBI Taxonomy" id="300825"/>
    <lineage>
        <taxon>Bacteria</taxon>
        <taxon>Bacillati</taxon>
        <taxon>Bacillota</taxon>
        <taxon>Bacilli</taxon>
        <taxon>Bacillales</taxon>
        <taxon>Bacillaceae</taxon>
        <taxon>Shouchella</taxon>
    </lineage>
</organism>
<accession>A0A4Y7WPY0</accession>
<dbReference type="EMBL" id="SNUX01000001">
    <property type="protein sequence ID" value="TES50461.1"/>
    <property type="molecule type" value="Genomic_DNA"/>
</dbReference>
<evidence type="ECO:0000313" key="3">
    <source>
        <dbReference type="Proteomes" id="UP000298210"/>
    </source>
</evidence>
<protein>
    <submittedName>
        <fullName evidence="2">Tetratricopeptide repeat protein</fullName>
    </submittedName>
</protein>
<dbReference type="Gene3D" id="1.25.40.10">
    <property type="entry name" value="Tetratricopeptide repeat domain"/>
    <property type="match status" value="2"/>
</dbReference>
<dbReference type="Pfam" id="PF13432">
    <property type="entry name" value="TPR_16"/>
    <property type="match status" value="1"/>
</dbReference>
<name>A0A4Y7WPY0_9BACI</name>
<evidence type="ECO:0000313" key="2">
    <source>
        <dbReference type="EMBL" id="TES50461.1"/>
    </source>
</evidence>
<reference evidence="2 3" key="1">
    <citation type="submission" date="2019-03" db="EMBL/GenBank/DDBJ databases">
        <authorList>
            <person name="Liu G."/>
        </authorList>
    </citation>
    <scope>NUCLEOTIDE SEQUENCE [LARGE SCALE GENOMIC DNA]</scope>
    <source>
        <strain evidence="2 3">DSM 19099</strain>
    </source>
</reference>
<proteinExistence type="predicted"/>
<dbReference type="SUPFAM" id="SSF81901">
    <property type="entry name" value="HCP-like"/>
    <property type="match status" value="1"/>
</dbReference>
<dbReference type="InterPro" id="IPR011990">
    <property type="entry name" value="TPR-like_helical_dom_sf"/>
</dbReference>
<evidence type="ECO:0000256" key="1">
    <source>
        <dbReference type="PROSITE-ProRule" id="PRU00339"/>
    </source>
</evidence>
<keyword evidence="1" id="KW-0802">TPR repeat</keyword>